<evidence type="ECO:0000313" key="2">
    <source>
        <dbReference type="EMBL" id="CAD6253716.1"/>
    </source>
</evidence>
<feature type="region of interest" description="Disordered" evidence="1">
    <location>
        <begin position="1"/>
        <end position="65"/>
    </location>
</feature>
<evidence type="ECO:0000313" key="3">
    <source>
        <dbReference type="Proteomes" id="UP000604825"/>
    </source>
</evidence>
<reference evidence="2" key="1">
    <citation type="submission" date="2020-10" db="EMBL/GenBank/DDBJ databases">
        <authorList>
            <person name="Han B."/>
            <person name="Lu T."/>
            <person name="Zhao Q."/>
            <person name="Huang X."/>
            <person name="Zhao Y."/>
        </authorList>
    </citation>
    <scope>NUCLEOTIDE SEQUENCE</scope>
</reference>
<sequence length="592" mass="61976">MSSTTADPYPESGGSCHPPTPPASPPPHPAPAVALRGAPVRRQLDFADADADAGAGAGGDQDDYDDFILSAVDDIERGYNEAKRRAPPCVCRRGDCAVQRDNKRGRWMYVCSSQPKCKHVAMCEEVDQNPQSPPAVRSDPKPSNPCVFSIPRIPVADARTRINNVNPQGAGATTPVNVSPQAAVARTPFNDTKSVGATTPVHVSPQGAGATTPVHVSPQAAVATTPFKYTSKGVGAMTPVHVSPQGAGATTPVNVSPQAAVATTPFNYTLKGVGATTPVHVSPQGAGAMTPVHVSPQGAGTTAAVKASPRWHRSNDGQLICQCTAGKCKRLRVGNEDCYVCPIPKGQGACSFKVPVTDVVKGPPQVGDYNTMEAHGNTAVGVGDNNGNESANPAQPNDDEWPIPFDVINNEIVLTGQAAPRAVVQQNSPGTPCQPTAMAKTPATSPMTPFGSRSPMTGRPCYGCVTGVNVPERWFCTVGVVLELLNGVFSGAYGFAAQLLGKQKVFPSVVNLSLWHCNPEFLTDGLQRFSQKLPKALIRSLSASGSLSEGRSDDGHVRGQGLFLPVGSDLTVPDRLGWSSSSPRSVWFSQWS</sequence>
<comment type="caution">
    <text evidence="2">The sequence shown here is derived from an EMBL/GenBank/DDBJ whole genome shotgun (WGS) entry which is preliminary data.</text>
</comment>
<organism evidence="2 3">
    <name type="scientific">Miscanthus lutarioriparius</name>
    <dbReference type="NCBI Taxonomy" id="422564"/>
    <lineage>
        <taxon>Eukaryota</taxon>
        <taxon>Viridiplantae</taxon>
        <taxon>Streptophyta</taxon>
        <taxon>Embryophyta</taxon>
        <taxon>Tracheophyta</taxon>
        <taxon>Spermatophyta</taxon>
        <taxon>Magnoliopsida</taxon>
        <taxon>Liliopsida</taxon>
        <taxon>Poales</taxon>
        <taxon>Poaceae</taxon>
        <taxon>PACMAD clade</taxon>
        <taxon>Panicoideae</taxon>
        <taxon>Andropogonodae</taxon>
        <taxon>Andropogoneae</taxon>
        <taxon>Saccharinae</taxon>
        <taxon>Miscanthus</taxon>
    </lineage>
</organism>
<keyword evidence="3" id="KW-1185">Reference proteome</keyword>
<feature type="compositionally biased region" description="Polar residues" evidence="1">
    <location>
        <begin position="425"/>
        <end position="434"/>
    </location>
</feature>
<evidence type="ECO:0000256" key="1">
    <source>
        <dbReference type="SAM" id="MobiDB-lite"/>
    </source>
</evidence>
<proteinExistence type="predicted"/>
<gene>
    <name evidence="2" type="ORF">NCGR_LOCUS37340</name>
</gene>
<dbReference type="AlphaFoldDB" id="A0A811Q662"/>
<feature type="region of interest" description="Disordered" evidence="1">
    <location>
        <begin position="425"/>
        <end position="452"/>
    </location>
</feature>
<accession>A0A811Q662</accession>
<dbReference type="EMBL" id="CAJGYO010000009">
    <property type="protein sequence ID" value="CAD6253716.1"/>
    <property type="molecule type" value="Genomic_DNA"/>
</dbReference>
<protein>
    <submittedName>
        <fullName evidence="2">Uncharacterized protein</fullName>
    </submittedName>
</protein>
<feature type="compositionally biased region" description="Pro residues" evidence="1">
    <location>
        <begin position="18"/>
        <end position="30"/>
    </location>
</feature>
<name>A0A811Q662_9POAL</name>
<dbReference type="OrthoDB" id="2425403at2759"/>
<dbReference type="Proteomes" id="UP000604825">
    <property type="component" value="Unassembled WGS sequence"/>
</dbReference>